<dbReference type="RefSeq" id="WP_338223581.1">
    <property type="nucleotide sequence ID" value="NZ_BTPD01000004.1"/>
</dbReference>
<sequence length="169" mass="18913">MKTTTILILLISCCLSLGYAQEGPLEAIKSSLGEEQVSTAVLYPLDIEGVKVTDIKVDYRFPFEEGKSDLIISMDEFKSLESAVFDLEEIDRSKLLKAFDQFSSKGFTVAFQKDSPSNFCRLITNNQNPEEAYLLVGNQKKAELLGISYPKDSKKLTESLKIKLETILN</sequence>
<reference evidence="2 3" key="1">
    <citation type="submission" date="2023-08" db="EMBL/GenBank/DDBJ databases">
        <title>Draft genome sequence of Algoriphagus confluentis.</title>
        <authorList>
            <person name="Takatani N."/>
            <person name="Hosokawa M."/>
            <person name="Sawabe T."/>
        </authorList>
    </citation>
    <scope>NUCLEOTIDE SEQUENCE [LARGE SCALE GENOMIC DNA]</scope>
    <source>
        <strain evidence="2 3">NBRC 111222</strain>
    </source>
</reference>
<dbReference type="EMBL" id="BTPD01000004">
    <property type="protein sequence ID" value="GMQ28839.1"/>
    <property type="molecule type" value="Genomic_DNA"/>
</dbReference>
<protein>
    <recommendedName>
        <fullName evidence="4">DUF4252 domain-containing protein</fullName>
    </recommendedName>
</protein>
<proteinExistence type="predicted"/>
<evidence type="ECO:0008006" key="4">
    <source>
        <dbReference type="Google" id="ProtNLM"/>
    </source>
</evidence>
<accession>A0ABQ6PLL4</accession>
<feature type="chain" id="PRO_5045592026" description="DUF4252 domain-containing protein" evidence="1">
    <location>
        <begin position="21"/>
        <end position="169"/>
    </location>
</feature>
<name>A0ABQ6PLL4_9BACT</name>
<dbReference type="Proteomes" id="UP001338309">
    <property type="component" value="Unassembled WGS sequence"/>
</dbReference>
<feature type="signal peptide" evidence="1">
    <location>
        <begin position="1"/>
        <end position="20"/>
    </location>
</feature>
<organism evidence="2 3">
    <name type="scientific">Algoriphagus confluentis</name>
    <dbReference type="NCBI Taxonomy" id="1697556"/>
    <lineage>
        <taxon>Bacteria</taxon>
        <taxon>Pseudomonadati</taxon>
        <taxon>Bacteroidota</taxon>
        <taxon>Cytophagia</taxon>
        <taxon>Cytophagales</taxon>
        <taxon>Cyclobacteriaceae</taxon>
        <taxon>Algoriphagus</taxon>
    </lineage>
</organism>
<keyword evidence="1" id="KW-0732">Signal</keyword>
<gene>
    <name evidence="2" type="ORF">Aconfl_14820</name>
</gene>
<comment type="caution">
    <text evidence="2">The sequence shown here is derived from an EMBL/GenBank/DDBJ whole genome shotgun (WGS) entry which is preliminary data.</text>
</comment>
<evidence type="ECO:0000313" key="3">
    <source>
        <dbReference type="Proteomes" id="UP001338309"/>
    </source>
</evidence>
<keyword evidence="3" id="KW-1185">Reference proteome</keyword>
<evidence type="ECO:0000313" key="2">
    <source>
        <dbReference type="EMBL" id="GMQ28839.1"/>
    </source>
</evidence>
<evidence type="ECO:0000256" key="1">
    <source>
        <dbReference type="SAM" id="SignalP"/>
    </source>
</evidence>